<feature type="domain" description="Peptidase S49" evidence="6">
    <location>
        <begin position="134"/>
        <end position="279"/>
    </location>
</feature>
<accession>A0ABV6IL89</accession>
<dbReference type="Proteomes" id="UP001589789">
    <property type="component" value="Unassembled WGS sequence"/>
</dbReference>
<evidence type="ECO:0000259" key="6">
    <source>
        <dbReference type="Pfam" id="PF01343"/>
    </source>
</evidence>
<comment type="caution">
    <text evidence="7">The sequence shown here is derived from an EMBL/GenBank/DDBJ whole genome shotgun (WGS) entry which is preliminary data.</text>
</comment>
<evidence type="ECO:0000313" key="7">
    <source>
        <dbReference type="EMBL" id="MFC0384342.1"/>
    </source>
</evidence>
<proteinExistence type="inferred from homology"/>
<dbReference type="RefSeq" id="WP_377048390.1">
    <property type="nucleotide sequence ID" value="NZ_JBHLVZ010000002.1"/>
</dbReference>
<dbReference type="PANTHER" id="PTHR33209">
    <property type="entry name" value="PROTEASE 4"/>
    <property type="match status" value="1"/>
</dbReference>
<dbReference type="SUPFAM" id="SSF52096">
    <property type="entry name" value="ClpP/crotonase"/>
    <property type="match status" value="1"/>
</dbReference>
<name>A0ABV6IL89_9PROT</name>
<reference evidence="7 8" key="1">
    <citation type="submission" date="2024-09" db="EMBL/GenBank/DDBJ databases">
        <authorList>
            <person name="Sun Q."/>
            <person name="Mori K."/>
        </authorList>
    </citation>
    <scope>NUCLEOTIDE SEQUENCE [LARGE SCALE GENOMIC DNA]</scope>
    <source>
        <strain evidence="7 8">CCM 7468</strain>
    </source>
</reference>
<keyword evidence="8" id="KW-1185">Reference proteome</keyword>
<dbReference type="InterPro" id="IPR029045">
    <property type="entry name" value="ClpP/crotonase-like_dom_sf"/>
</dbReference>
<dbReference type="CDD" id="cd07022">
    <property type="entry name" value="S49_Sppa_36K_type"/>
    <property type="match status" value="1"/>
</dbReference>
<feature type="region of interest" description="Disordered" evidence="5">
    <location>
        <begin position="375"/>
        <end position="399"/>
    </location>
</feature>
<evidence type="ECO:0000256" key="2">
    <source>
        <dbReference type="ARBA" id="ARBA00022670"/>
    </source>
</evidence>
<protein>
    <submittedName>
        <fullName evidence="7">S49 family peptidase</fullName>
        <ecNumber evidence="7">3.4.21.-</ecNumber>
    </submittedName>
</protein>
<dbReference type="Pfam" id="PF01343">
    <property type="entry name" value="Peptidase_S49"/>
    <property type="match status" value="1"/>
</dbReference>
<keyword evidence="4" id="KW-0720">Serine protease</keyword>
<evidence type="ECO:0000256" key="1">
    <source>
        <dbReference type="ARBA" id="ARBA00008683"/>
    </source>
</evidence>
<keyword evidence="2" id="KW-0645">Protease</keyword>
<gene>
    <name evidence="7" type="ORF">ACFFIC_02110</name>
</gene>
<dbReference type="Gene3D" id="3.90.226.10">
    <property type="entry name" value="2-enoyl-CoA Hydratase, Chain A, domain 1"/>
    <property type="match status" value="1"/>
</dbReference>
<keyword evidence="3 7" id="KW-0378">Hydrolase</keyword>
<sequence length="417" mass="43241">MPHLPHVAARLFGTPLMVHERKLRAIVAGIGPRLGVHPGAFEDDEYYDRPRPERRPYTVTPGGIALVPVVGLLANRAGMIDASSSPMRGYDGIVSDVSRALADGDVRGVVLDIESPGGEALGCFDAAKALSAMRGGKPIIAAANAYAYSAAYAIASACDMIFVPQSGEVGSIGVVAVHVDESGADAKDGLAWSYIFQGAHKVDGNPHEPLTDAARTDIEGQVAHLYGLFVNGVAESRRMDPEAVRATEARCLNASEAITAGIADRIGTLADAIAEAETRSAKTSPTRGRTGARITSLKGSRMNEDDMQAAREAAAAQEQALAAARTEATQAALAQAAGIMEMCQAHGRPQDAAAHIAAGRSRGEVAEALLTAKAADQAERTTSAAHPVGNERKGPAGPNATDIYARLNQSAAARKGV</sequence>
<dbReference type="GO" id="GO:0016787">
    <property type="term" value="F:hydrolase activity"/>
    <property type="evidence" value="ECO:0007669"/>
    <property type="project" value="UniProtKB-KW"/>
</dbReference>
<dbReference type="EC" id="3.4.21.-" evidence="7"/>
<evidence type="ECO:0000256" key="5">
    <source>
        <dbReference type="SAM" id="MobiDB-lite"/>
    </source>
</evidence>
<evidence type="ECO:0000256" key="4">
    <source>
        <dbReference type="ARBA" id="ARBA00022825"/>
    </source>
</evidence>
<evidence type="ECO:0000256" key="3">
    <source>
        <dbReference type="ARBA" id="ARBA00022801"/>
    </source>
</evidence>
<dbReference type="InterPro" id="IPR033855">
    <property type="entry name" value="Protein_C"/>
</dbReference>
<evidence type="ECO:0000313" key="8">
    <source>
        <dbReference type="Proteomes" id="UP001589789"/>
    </source>
</evidence>
<dbReference type="Gene3D" id="6.20.330.10">
    <property type="match status" value="1"/>
</dbReference>
<dbReference type="PANTHER" id="PTHR33209:SF1">
    <property type="entry name" value="PEPTIDASE S49 DOMAIN-CONTAINING PROTEIN"/>
    <property type="match status" value="1"/>
</dbReference>
<organism evidence="7 8">
    <name type="scientific">Muricoccus vinaceus</name>
    <dbReference type="NCBI Taxonomy" id="424704"/>
    <lineage>
        <taxon>Bacteria</taxon>
        <taxon>Pseudomonadati</taxon>
        <taxon>Pseudomonadota</taxon>
        <taxon>Alphaproteobacteria</taxon>
        <taxon>Acetobacterales</taxon>
        <taxon>Roseomonadaceae</taxon>
        <taxon>Muricoccus</taxon>
    </lineage>
</organism>
<comment type="similarity">
    <text evidence="1">Belongs to the peptidase S49 family.</text>
</comment>
<dbReference type="EMBL" id="JBHLVZ010000002">
    <property type="protein sequence ID" value="MFC0384342.1"/>
    <property type="molecule type" value="Genomic_DNA"/>
</dbReference>
<dbReference type="InterPro" id="IPR002142">
    <property type="entry name" value="Peptidase_S49"/>
</dbReference>